<evidence type="ECO:0000313" key="1">
    <source>
        <dbReference type="EMBL" id="OTP68702.1"/>
    </source>
</evidence>
<accession>A0A242MBW6</accession>
<dbReference type="AlphaFoldDB" id="A0A242MBW6"/>
<protein>
    <submittedName>
        <fullName evidence="1">Uncharacterized protein</fullName>
    </submittedName>
</protein>
<organism evidence="1 2">
    <name type="scientific">Caballeronia sordidicola</name>
    <name type="common">Burkholderia sordidicola</name>
    <dbReference type="NCBI Taxonomy" id="196367"/>
    <lineage>
        <taxon>Bacteria</taxon>
        <taxon>Pseudomonadati</taxon>
        <taxon>Pseudomonadota</taxon>
        <taxon>Betaproteobacteria</taxon>
        <taxon>Burkholderiales</taxon>
        <taxon>Burkholderiaceae</taxon>
        <taxon>Caballeronia</taxon>
    </lineage>
</organism>
<reference evidence="1 2" key="1">
    <citation type="submission" date="2017-03" db="EMBL/GenBank/DDBJ databases">
        <title>Genome analysis of strain PAMC 26510.</title>
        <authorList>
            <person name="Oh H.-M."/>
            <person name="Yang J.-A."/>
        </authorList>
    </citation>
    <scope>NUCLEOTIDE SEQUENCE [LARGE SCALE GENOMIC DNA]</scope>
    <source>
        <strain evidence="1 2">PAMC 26510</strain>
    </source>
</reference>
<evidence type="ECO:0000313" key="2">
    <source>
        <dbReference type="Proteomes" id="UP000194546"/>
    </source>
</evidence>
<dbReference type="Proteomes" id="UP000194546">
    <property type="component" value="Unassembled WGS sequence"/>
</dbReference>
<comment type="caution">
    <text evidence="1">The sequence shown here is derived from an EMBL/GenBank/DDBJ whole genome shotgun (WGS) entry which is preliminary data.</text>
</comment>
<gene>
    <name evidence="1" type="ORF">PAMC26510_28825</name>
</gene>
<name>A0A242MBW6_CABSO</name>
<dbReference type="EMBL" id="NBTY01000168">
    <property type="protein sequence ID" value="OTP68702.1"/>
    <property type="molecule type" value="Genomic_DNA"/>
</dbReference>
<sequence length="67" mass="7283">MIFAAHMRPDLAAPPQISMDAIEATNTRPKRASIFAPNLLSYAQPTMPEIRKRAVPASICHIGDPSP</sequence>
<proteinExistence type="predicted"/>